<evidence type="ECO:0000313" key="4">
    <source>
        <dbReference type="Proteomes" id="UP001497482"/>
    </source>
</evidence>
<feature type="coiled-coil region" evidence="1">
    <location>
        <begin position="252"/>
        <end position="279"/>
    </location>
</feature>
<evidence type="ECO:0000259" key="2">
    <source>
        <dbReference type="PROSITE" id="PS50200"/>
    </source>
</evidence>
<dbReference type="Gene3D" id="3.10.20.90">
    <property type="entry name" value="Phosphatidylinositol 3-kinase Catalytic Subunit, Chain A, domain 1"/>
    <property type="match status" value="1"/>
</dbReference>
<evidence type="ECO:0000256" key="1">
    <source>
        <dbReference type="SAM" id="Coils"/>
    </source>
</evidence>
<dbReference type="PANTHER" id="PTHR15286">
    <property type="entry name" value="RAS-ASSOCIATING DOMAIN CONTAINING PROTEIN"/>
    <property type="match status" value="1"/>
</dbReference>
<dbReference type="Proteomes" id="UP001497482">
    <property type="component" value="Chromosome 4"/>
</dbReference>
<gene>
    <name evidence="3" type="ORF">KC01_LOCUS31692</name>
</gene>
<dbReference type="Pfam" id="PF21712">
    <property type="entry name" value="RASSF8-10_RA"/>
    <property type="match status" value="1"/>
</dbReference>
<feature type="domain" description="Ras-associating" evidence="2">
    <location>
        <begin position="11"/>
        <end position="101"/>
    </location>
</feature>
<sequence length="414" mass="47572">MTGRGTTTMTEGNCISVWVCREEKLVLGLSKRTSCADVIQVLLTDQDPQMGLYHAPQSYCIVEKWRGFERVLPNKTKIWRLWLAWDQEQKDVKFVLVKCDASLPSHAPRSAEARVVRSEQSECVTSGTTAASGVCPEKQRRIVRKAFRKLEKINKRRVRKDASCAERMETLVHLVLSQDHTIRQQVHRLQELDTAVELYEAKVHLERVQRHGANYVQDTYLENNDNETVKAEKLCSNQITLFEDYVATCEAVGRLQEEIRESEAQIDRVRAQIQQELQSSWMQRQVHLHGPLMEEEEEERLKTQLEASWYIGLRLDTDLGAVRGDLKIFEDKYTTRMQELVELLQEVNALDLTDVQSSVGTGRPRVDNYDVQTEWVEQARGLSKVHHLNDDDSDTGLSSLHSLDSDPAQWEAVV</sequence>
<protein>
    <recommendedName>
        <fullName evidence="2">Ras-associating domain-containing protein</fullName>
    </recommendedName>
</protein>
<name>A0AAV2LTN9_KNICA</name>
<dbReference type="InterPro" id="IPR048945">
    <property type="entry name" value="RASSF8/10_RA"/>
</dbReference>
<dbReference type="PROSITE" id="PS50200">
    <property type="entry name" value="RA"/>
    <property type="match status" value="1"/>
</dbReference>
<dbReference type="InterPro" id="IPR029071">
    <property type="entry name" value="Ubiquitin-like_domsf"/>
</dbReference>
<evidence type="ECO:0000313" key="3">
    <source>
        <dbReference type="EMBL" id="CAL1604121.1"/>
    </source>
</evidence>
<proteinExistence type="predicted"/>
<reference evidence="3 4" key="1">
    <citation type="submission" date="2024-04" db="EMBL/GenBank/DDBJ databases">
        <authorList>
            <person name="Waldvogel A.-M."/>
            <person name="Schoenle A."/>
        </authorList>
    </citation>
    <scope>NUCLEOTIDE SEQUENCE [LARGE SCALE GENOMIC DNA]</scope>
</reference>
<dbReference type="PANTHER" id="PTHR15286:SF13">
    <property type="entry name" value="RAS ASSOCIATION DOMAIN-CONTAINING PROTEIN 10"/>
    <property type="match status" value="1"/>
</dbReference>
<dbReference type="SUPFAM" id="SSF54236">
    <property type="entry name" value="Ubiquitin-like"/>
    <property type="match status" value="1"/>
</dbReference>
<dbReference type="GO" id="GO:0007165">
    <property type="term" value="P:signal transduction"/>
    <property type="evidence" value="ECO:0007669"/>
    <property type="project" value="InterPro"/>
</dbReference>
<accession>A0AAV2LTN9</accession>
<dbReference type="InterPro" id="IPR033593">
    <property type="entry name" value="N-RASSF"/>
</dbReference>
<keyword evidence="4" id="KW-1185">Reference proteome</keyword>
<dbReference type="SMART" id="SM00314">
    <property type="entry name" value="RA"/>
    <property type="match status" value="1"/>
</dbReference>
<dbReference type="InterPro" id="IPR000159">
    <property type="entry name" value="RA_dom"/>
</dbReference>
<dbReference type="AlphaFoldDB" id="A0AAV2LTN9"/>
<keyword evidence="1" id="KW-0175">Coiled coil</keyword>
<dbReference type="EMBL" id="OZ035826">
    <property type="protein sequence ID" value="CAL1604121.1"/>
    <property type="molecule type" value="Genomic_DNA"/>
</dbReference>
<organism evidence="3 4">
    <name type="scientific">Knipowitschia caucasica</name>
    <name type="common">Caucasian dwarf goby</name>
    <name type="synonym">Pomatoschistus caucasicus</name>
    <dbReference type="NCBI Taxonomy" id="637954"/>
    <lineage>
        <taxon>Eukaryota</taxon>
        <taxon>Metazoa</taxon>
        <taxon>Chordata</taxon>
        <taxon>Craniata</taxon>
        <taxon>Vertebrata</taxon>
        <taxon>Euteleostomi</taxon>
        <taxon>Actinopterygii</taxon>
        <taxon>Neopterygii</taxon>
        <taxon>Teleostei</taxon>
        <taxon>Neoteleostei</taxon>
        <taxon>Acanthomorphata</taxon>
        <taxon>Gobiaria</taxon>
        <taxon>Gobiiformes</taxon>
        <taxon>Gobioidei</taxon>
        <taxon>Gobiidae</taxon>
        <taxon>Gobiinae</taxon>
        <taxon>Knipowitschia</taxon>
    </lineage>
</organism>